<reference evidence="2" key="2">
    <citation type="journal article" date="2007" name="Science">
        <title>Draft genome sequence of the sexually transmitted pathogen Trichomonas vaginalis.</title>
        <authorList>
            <person name="Carlton J.M."/>
            <person name="Hirt R.P."/>
            <person name="Silva J.C."/>
            <person name="Delcher A.L."/>
            <person name="Schatz M."/>
            <person name="Zhao Q."/>
            <person name="Wortman J.R."/>
            <person name="Bidwell S.L."/>
            <person name="Alsmark U.C.M."/>
            <person name="Besteiro S."/>
            <person name="Sicheritz-Ponten T."/>
            <person name="Noel C.J."/>
            <person name="Dacks J.B."/>
            <person name="Foster P.G."/>
            <person name="Simillion C."/>
            <person name="Van de Peer Y."/>
            <person name="Miranda-Saavedra D."/>
            <person name="Barton G.J."/>
            <person name="Westrop G.D."/>
            <person name="Mueller S."/>
            <person name="Dessi D."/>
            <person name="Fiori P.L."/>
            <person name="Ren Q."/>
            <person name="Paulsen I."/>
            <person name="Zhang H."/>
            <person name="Bastida-Corcuera F.D."/>
            <person name="Simoes-Barbosa A."/>
            <person name="Brown M.T."/>
            <person name="Hayes R.D."/>
            <person name="Mukherjee M."/>
            <person name="Okumura C.Y."/>
            <person name="Schneider R."/>
            <person name="Smith A.J."/>
            <person name="Vanacova S."/>
            <person name="Villalvazo M."/>
            <person name="Haas B.J."/>
            <person name="Pertea M."/>
            <person name="Feldblyum T.V."/>
            <person name="Utterback T.R."/>
            <person name="Shu C.L."/>
            <person name="Osoegawa K."/>
            <person name="de Jong P.J."/>
            <person name="Hrdy I."/>
            <person name="Horvathova L."/>
            <person name="Zubacova Z."/>
            <person name="Dolezal P."/>
            <person name="Malik S.B."/>
            <person name="Logsdon J.M. Jr."/>
            <person name="Henze K."/>
            <person name="Gupta A."/>
            <person name="Wang C.C."/>
            <person name="Dunne R.L."/>
            <person name="Upcroft J.A."/>
            <person name="Upcroft P."/>
            <person name="White O."/>
            <person name="Salzberg S.L."/>
            <person name="Tang P."/>
            <person name="Chiu C.-H."/>
            <person name="Lee Y.-S."/>
            <person name="Embley T.M."/>
            <person name="Coombs G.H."/>
            <person name="Mottram J.C."/>
            <person name="Tachezy J."/>
            <person name="Fraser-Liggett C.M."/>
            <person name="Johnson P.J."/>
        </authorList>
    </citation>
    <scope>NUCLEOTIDE SEQUENCE [LARGE SCALE GENOMIC DNA]</scope>
    <source>
        <strain evidence="2">G3</strain>
    </source>
</reference>
<dbReference type="AlphaFoldDB" id="A2FFW0"/>
<dbReference type="VEuPathDB" id="TrichDB:TVAG_227160"/>
<keyword evidence="3" id="KW-1185">Reference proteome</keyword>
<reference evidence="2" key="1">
    <citation type="submission" date="2006-10" db="EMBL/GenBank/DDBJ databases">
        <authorList>
            <person name="Amadeo P."/>
            <person name="Zhao Q."/>
            <person name="Wortman J."/>
            <person name="Fraser-Liggett C."/>
            <person name="Carlton J."/>
        </authorList>
    </citation>
    <scope>NUCLEOTIDE SEQUENCE</scope>
    <source>
        <strain evidence="2">G3</strain>
    </source>
</reference>
<sequence>MLLNSNGIINSLLLGWEAHLNSDRLHQIEKDFACCGFHFRYQFFGDKCNISEWPCLLPMANKLMPSVVKSGYYFLAQAIFHLCATICYFLLARKETIITEEAESFLKPNTNQNIDRFN</sequence>
<organism evidence="2 3">
    <name type="scientific">Trichomonas vaginalis (strain ATCC PRA-98 / G3)</name>
    <dbReference type="NCBI Taxonomy" id="412133"/>
    <lineage>
        <taxon>Eukaryota</taxon>
        <taxon>Metamonada</taxon>
        <taxon>Parabasalia</taxon>
        <taxon>Trichomonadida</taxon>
        <taxon>Trichomonadidae</taxon>
        <taxon>Trichomonas</taxon>
    </lineage>
</organism>
<dbReference type="EMBL" id="DS113769">
    <property type="protein sequence ID" value="EAX96221.1"/>
    <property type="molecule type" value="Genomic_DNA"/>
</dbReference>
<protein>
    <submittedName>
        <fullName evidence="2">Uncharacterized protein</fullName>
    </submittedName>
</protein>
<accession>A2FFW0</accession>
<evidence type="ECO:0000256" key="1">
    <source>
        <dbReference type="SAM" id="Phobius"/>
    </source>
</evidence>
<dbReference type="Proteomes" id="UP000001542">
    <property type="component" value="Unassembled WGS sequence"/>
</dbReference>
<keyword evidence="1" id="KW-0472">Membrane</keyword>
<gene>
    <name evidence="2" type="ORF">TVAG_227160</name>
</gene>
<keyword evidence="1" id="KW-0812">Transmembrane</keyword>
<proteinExistence type="predicted"/>
<dbReference type="KEGG" id="tva:75672730"/>
<feature type="transmembrane region" description="Helical" evidence="1">
    <location>
        <begin position="72"/>
        <end position="91"/>
    </location>
</feature>
<name>A2FFW0_TRIV3</name>
<evidence type="ECO:0000313" key="3">
    <source>
        <dbReference type="Proteomes" id="UP000001542"/>
    </source>
</evidence>
<dbReference type="VEuPathDB" id="TrichDB:TVAGG3_0803050"/>
<dbReference type="RefSeq" id="XP_001309151.1">
    <property type="nucleotide sequence ID" value="XM_001309150.1"/>
</dbReference>
<evidence type="ECO:0000313" key="2">
    <source>
        <dbReference type="EMBL" id="EAX96221.1"/>
    </source>
</evidence>
<keyword evidence="1" id="KW-1133">Transmembrane helix</keyword>
<dbReference type="InParanoid" id="A2FFW0"/>